<feature type="repeat" description="PPR" evidence="3">
    <location>
        <begin position="675"/>
        <end position="710"/>
    </location>
</feature>
<dbReference type="EMBL" id="OZ034816">
    <property type="protein sequence ID" value="CAL1374894.1"/>
    <property type="molecule type" value="Genomic_DNA"/>
</dbReference>
<dbReference type="Proteomes" id="UP001497516">
    <property type="component" value="Chromosome 3"/>
</dbReference>
<feature type="repeat" description="PPR" evidence="3">
    <location>
        <begin position="570"/>
        <end position="604"/>
    </location>
</feature>
<sequence length="834" mass="93383">MMAFCLLRNRLKPFPNNNNVFRRCFSPLPIYTNTNLAHQLHFIFTKRPATSPDDNPDLRALSPFLNPKLVETVLYSFQKWNLAHFFFTWASNQQGYRHNAYTFNAMASILSRARQNAPLRALSEQILRSRCPMTPGALGFFIRCLGCAGLVEEANSLFDQVQSEGLCFPNVYAYNCLLEAVSKSNCVDLVDARLKEMSDRGFVFDKYTLTPVLQVYCNAGRFDKAFDVFNMISDRGFLDGYLFSILALAFTKWGQVDKAFELIEVMEARNVGFTEKTFIVLIHGFLKQSRLDRALQLFDKMKNSGFVPDISLYDVLIGVFSTAKELDKALGLYAEMKEFNVQPDTGIITKLISCCNDEGELKRLFKEIGRDMNLEALTMLYNSLLTVLVNNDSIDKAYSLLRVMLGESCSDDLQGDEFCWENDIVPSPNASSFGVVIDGLCKAGKLDLAVGLFRDMGQNIGCKPNLLIYNNLISGLCSSDRMEDSLEILREMEKSGLVPSPFTHNVIFGCLCKRMDVAGALDLIKKMRVHGHEPWIKHCTLMVKELCKHKKAVEACKFLDDVVDEGFIPDMIAYSAALDGLIRIHEVDLAMELFQYIVARGNYPDVVAYNTMMKGLCQAKRVAEAEELLKEMATKGLVPSVVTYNSLIDGWCKNGSLEAAMRCLSEMFDKGREPNVITYTTLVNGLCNAGRPEEALAVWNEMVAVKGLAPGEIAFMALVHGLCKCGRPNEAVVHLREMKSREMKPDGYVYTALISAFLAELNHPLALEMVEEMVREGRFPGKLDKNHAIARDAVIELLRDSRTSSSIRDLIAEGNIPSISMSDVQSESLDGCIT</sequence>
<evidence type="ECO:0000256" key="3">
    <source>
        <dbReference type="PROSITE-ProRule" id="PRU00708"/>
    </source>
</evidence>
<dbReference type="Gene3D" id="1.25.40.10">
    <property type="entry name" value="Tetratricopeptide repeat domain"/>
    <property type="match status" value="6"/>
</dbReference>
<keyword evidence="2" id="KW-0677">Repeat</keyword>
<dbReference type="SUPFAM" id="SSF48452">
    <property type="entry name" value="TPR-like"/>
    <property type="match status" value="1"/>
</dbReference>
<dbReference type="AlphaFoldDB" id="A0AAV2DM27"/>
<dbReference type="InterPro" id="IPR057027">
    <property type="entry name" value="TPR_mt"/>
</dbReference>
<dbReference type="NCBIfam" id="TIGR00756">
    <property type="entry name" value="PPR"/>
    <property type="match status" value="10"/>
</dbReference>
<evidence type="ECO:0000313" key="6">
    <source>
        <dbReference type="Proteomes" id="UP001497516"/>
    </source>
</evidence>
<feature type="repeat" description="PPR" evidence="3">
    <location>
        <begin position="465"/>
        <end position="499"/>
    </location>
</feature>
<evidence type="ECO:0000259" key="4">
    <source>
        <dbReference type="Pfam" id="PF23276"/>
    </source>
</evidence>
<name>A0AAV2DM27_9ROSI</name>
<keyword evidence="6" id="KW-1185">Reference proteome</keyword>
<feature type="repeat" description="PPR" evidence="3">
    <location>
        <begin position="746"/>
        <end position="780"/>
    </location>
</feature>
<feature type="repeat" description="PPR" evidence="3">
    <location>
        <begin position="500"/>
        <end position="534"/>
    </location>
</feature>
<feature type="domain" description="Pentatricopeptide repeat-containing protein-mitochondrial" evidence="4">
    <location>
        <begin position="225"/>
        <end position="336"/>
    </location>
</feature>
<dbReference type="GO" id="GO:0003729">
    <property type="term" value="F:mRNA binding"/>
    <property type="evidence" value="ECO:0007669"/>
    <property type="project" value="TreeGrafter"/>
</dbReference>
<dbReference type="InterPro" id="IPR002885">
    <property type="entry name" value="PPR_rpt"/>
</dbReference>
<feature type="repeat" description="PPR" evidence="3">
    <location>
        <begin position="429"/>
        <end position="464"/>
    </location>
</feature>
<feature type="repeat" description="PPR" evidence="3">
    <location>
        <begin position="274"/>
        <end position="308"/>
    </location>
</feature>
<dbReference type="InterPro" id="IPR051240">
    <property type="entry name" value="Mito_RNA-Proc/Resp"/>
</dbReference>
<feature type="repeat" description="PPR" evidence="3">
    <location>
        <begin position="605"/>
        <end position="639"/>
    </location>
</feature>
<gene>
    <name evidence="5" type="ORF">LTRI10_LOCUS16729</name>
</gene>
<feature type="repeat" description="PPR" evidence="3">
    <location>
        <begin position="711"/>
        <end position="745"/>
    </location>
</feature>
<evidence type="ECO:0000256" key="1">
    <source>
        <dbReference type="ARBA" id="ARBA00007626"/>
    </source>
</evidence>
<comment type="similarity">
    <text evidence="1">Belongs to the PPR family. P subfamily.</text>
</comment>
<dbReference type="Pfam" id="PF13041">
    <property type="entry name" value="PPR_2"/>
    <property type="match status" value="3"/>
</dbReference>
<reference evidence="5 6" key="1">
    <citation type="submission" date="2024-04" db="EMBL/GenBank/DDBJ databases">
        <authorList>
            <person name="Fracassetti M."/>
        </authorList>
    </citation>
    <scope>NUCLEOTIDE SEQUENCE [LARGE SCALE GENOMIC DNA]</scope>
</reference>
<dbReference type="Pfam" id="PF12854">
    <property type="entry name" value="PPR_1"/>
    <property type="match status" value="2"/>
</dbReference>
<organism evidence="5 6">
    <name type="scientific">Linum trigynum</name>
    <dbReference type="NCBI Taxonomy" id="586398"/>
    <lineage>
        <taxon>Eukaryota</taxon>
        <taxon>Viridiplantae</taxon>
        <taxon>Streptophyta</taxon>
        <taxon>Embryophyta</taxon>
        <taxon>Tracheophyta</taxon>
        <taxon>Spermatophyta</taxon>
        <taxon>Magnoliopsida</taxon>
        <taxon>eudicotyledons</taxon>
        <taxon>Gunneridae</taxon>
        <taxon>Pentapetalae</taxon>
        <taxon>rosids</taxon>
        <taxon>fabids</taxon>
        <taxon>Malpighiales</taxon>
        <taxon>Linaceae</taxon>
        <taxon>Linum</taxon>
    </lineage>
</organism>
<dbReference type="PANTHER" id="PTHR47933">
    <property type="entry name" value="PENTATRICOPEPTIDE REPEAT-CONTAINING PROTEIN 1, MITOCHONDRIAL"/>
    <property type="match status" value="1"/>
</dbReference>
<dbReference type="InterPro" id="IPR011990">
    <property type="entry name" value="TPR-like_helical_dom_sf"/>
</dbReference>
<feature type="repeat" description="PPR" evidence="3">
    <location>
        <begin position="309"/>
        <end position="343"/>
    </location>
</feature>
<evidence type="ECO:0000256" key="2">
    <source>
        <dbReference type="ARBA" id="ARBA00022737"/>
    </source>
</evidence>
<protein>
    <recommendedName>
        <fullName evidence="4">Pentatricopeptide repeat-containing protein-mitochondrial domain-containing protein</fullName>
    </recommendedName>
</protein>
<dbReference type="PROSITE" id="PS51375">
    <property type="entry name" value="PPR"/>
    <property type="match status" value="12"/>
</dbReference>
<dbReference type="Pfam" id="PF23276">
    <property type="entry name" value="TPR_24"/>
    <property type="match status" value="1"/>
</dbReference>
<accession>A0AAV2DM27</accession>
<feature type="repeat" description="PPR" evidence="3">
    <location>
        <begin position="205"/>
        <end position="239"/>
    </location>
</feature>
<dbReference type="PANTHER" id="PTHR47933:SF45">
    <property type="entry name" value="PENTACOTRIPEPTIDE-REPEAT REGION OF PRORP DOMAIN-CONTAINING PROTEIN"/>
    <property type="match status" value="1"/>
</dbReference>
<proteinExistence type="inferred from homology"/>
<evidence type="ECO:0000313" key="5">
    <source>
        <dbReference type="EMBL" id="CAL1374894.1"/>
    </source>
</evidence>
<feature type="repeat" description="PPR" evidence="3">
    <location>
        <begin position="640"/>
        <end position="674"/>
    </location>
</feature>
<dbReference type="Pfam" id="PF01535">
    <property type="entry name" value="PPR"/>
    <property type="match status" value="2"/>
</dbReference>